<reference evidence="4 5" key="1">
    <citation type="submission" date="2020-09" db="EMBL/GenBank/DDBJ databases">
        <title>De no assembly of potato wild relative species, Solanum commersonii.</title>
        <authorList>
            <person name="Cho K."/>
        </authorList>
    </citation>
    <scope>NUCLEOTIDE SEQUENCE [LARGE SCALE GENOMIC DNA]</scope>
    <source>
        <strain evidence="4">LZ3.2</strain>
        <tissue evidence="4">Leaf</tissue>
    </source>
</reference>
<feature type="compositionally biased region" description="Low complexity" evidence="2">
    <location>
        <begin position="475"/>
        <end position="494"/>
    </location>
</feature>
<dbReference type="GO" id="GO:0003676">
    <property type="term" value="F:nucleic acid binding"/>
    <property type="evidence" value="ECO:0007669"/>
    <property type="project" value="InterPro"/>
</dbReference>
<sequence length="894" mass="104760">MIIASFTGQLRGWWDSYMTLDAKPAVINAKATAEGVDNLGFALVKNREDAVYTLVLTILEHFSGRFTNQYETIRSLLNGLRCRHLGEFRWYKDTYLSRVMELPENGLEFWKAKFIDGLPSLFAERVKKTLRNPQGIIPYSNFTYGKLIGACTQEGINLCNELKLSRQLKMDKLREKSQLRDFCTQFGLPDASKGTNRETSKSESHRSHHKKRRSRRRTREERDERRAHRKSHRFTRNRSRRNLDKIKCYKCGKFGHIALNCKLEKLKTLELDDDIQEKIYSFLYTSGFESDYDDSEASYATKEEQPESSSKVQQDSNDSCKCHGDNCHCEHDEFYKLQSQFEDMNMFTITADNVIELLKEVTDNTLREKIIQLAAGKTSSSSNIPNDKKVKDEFNYSAPYSLSEVHNRLSSKQTMIIRDTSFDDLKGEIEHLKEEIKFLKQNHIICDHRLIQIEMDPSWITKAKGKDSYTRGRGRSSPSSSSSRSSYRSSSFSTPIIQKGGMSLYNLNFRAQERASSSIHLEDIPESDPLYAKLQEFITQKQGDSFASIAKEEVDDIKTYEKAKKREMIFLLENSDIQRREEPWKIFQRYLVNGHYFSGESYKTQKYYETLLISTGVEFQHFSGYNTSENVYNFSKMIIKHVIHNEDWGISSMTERQFSLNKVMGSFTYWDYIQAFNKILCYNNERHKHTWFIKVCAKIFANPISNWFLNWWSYHGPTIKILPEPFLKLYKEWIKVSPDLNKLYHQEHIYFTEEQIPCLYRTYYNNFWDKLMKKDPQTKSLYGQELLDLITKTIQDYKSIPNKGIMTDDSTSVKHMARKISNHDEGEQNEMIMNYLEEVKKKILLNISHYAKSDSSMRSETSEDMHKAQPYEEESPVDALKKAKDFLAKLKDKI</sequence>
<dbReference type="Pfam" id="PF00098">
    <property type="entry name" value="zf-CCHC"/>
    <property type="match status" value="1"/>
</dbReference>
<name>A0A9J5XU42_SOLCO</name>
<feature type="compositionally biased region" description="Basic and acidic residues" evidence="2">
    <location>
        <begin position="195"/>
        <end position="205"/>
    </location>
</feature>
<evidence type="ECO:0000259" key="3">
    <source>
        <dbReference type="PROSITE" id="PS50158"/>
    </source>
</evidence>
<evidence type="ECO:0000256" key="1">
    <source>
        <dbReference type="PROSITE-ProRule" id="PRU00047"/>
    </source>
</evidence>
<evidence type="ECO:0000256" key="2">
    <source>
        <dbReference type="SAM" id="MobiDB-lite"/>
    </source>
</evidence>
<keyword evidence="1" id="KW-0479">Metal-binding</keyword>
<comment type="caution">
    <text evidence="4">The sequence shown here is derived from an EMBL/GenBank/DDBJ whole genome shotgun (WGS) entry which is preliminary data.</text>
</comment>
<dbReference type="EMBL" id="JACXVP010000008">
    <property type="protein sequence ID" value="KAG5590780.1"/>
    <property type="molecule type" value="Genomic_DNA"/>
</dbReference>
<feature type="region of interest" description="Disordered" evidence="2">
    <location>
        <begin position="190"/>
        <end position="236"/>
    </location>
</feature>
<evidence type="ECO:0000313" key="4">
    <source>
        <dbReference type="EMBL" id="KAG5590780.1"/>
    </source>
</evidence>
<dbReference type="InterPro" id="IPR001878">
    <property type="entry name" value="Znf_CCHC"/>
</dbReference>
<feature type="compositionally biased region" description="Polar residues" evidence="2">
    <location>
        <begin position="307"/>
        <end position="317"/>
    </location>
</feature>
<dbReference type="Proteomes" id="UP000824120">
    <property type="component" value="Chromosome 8"/>
</dbReference>
<feature type="region of interest" description="Disordered" evidence="2">
    <location>
        <begin position="464"/>
        <end position="494"/>
    </location>
</feature>
<dbReference type="Pfam" id="PF22909">
    <property type="entry name" value="Caulimovir_coat_dom"/>
    <property type="match status" value="1"/>
</dbReference>
<dbReference type="InterPro" id="IPR036875">
    <property type="entry name" value="Znf_CCHC_sf"/>
</dbReference>
<feature type="region of interest" description="Disordered" evidence="2">
    <location>
        <begin position="855"/>
        <end position="877"/>
    </location>
</feature>
<dbReference type="SMART" id="SM00343">
    <property type="entry name" value="ZnF_C2HC"/>
    <property type="match status" value="1"/>
</dbReference>
<dbReference type="AlphaFoldDB" id="A0A9J5XU42"/>
<dbReference type="PANTHER" id="PTHR33054:SF12">
    <property type="entry name" value="ZINC KNUCKLE FAMILY PROTEIN"/>
    <property type="match status" value="1"/>
</dbReference>
<dbReference type="SUPFAM" id="SSF57756">
    <property type="entry name" value="Retrovirus zinc finger-like domains"/>
    <property type="match status" value="1"/>
</dbReference>
<organism evidence="4 5">
    <name type="scientific">Solanum commersonii</name>
    <name type="common">Commerson's wild potato</name>
    <name type="synonym">Commerson's nightshade</name>
    <dbReference type="NCBI Taxonomy" id="4109"/>
    <lineage>
        <taxon>Eukaryota</taxon>
        <taxon>Viridiplantae</taxon>
        <taxon>Streptophyta</taxon>
        <taxon>Embryophyta</taxon>
        <taxon>Tracheophyta</taxon>
        <taxon>Spermatophyta</taxon>
        <taxon>Magnoliopsida</taxon>
        <taxon>eudicotyledons</taxon>
        <taxon>Gunneridae</taxon>
        <taxon>Pentapetalae</taxon>
        <taxon>asterids</taxon>
        <taxon>lamiids</taxon>
        <taxon>Solanales</taxon>
        <taxon>Solanaceae</taxon>
        <taxon>Solanoideae</taxon>
        <taxon>Solaneae</taxon>
        <taxon>Solanum</taxon>
    </lineage>
</organism>
<feature type="compositionally biased region" description="Basic residues" evidence="2">
    <location>
        <begin position="227"/>
        <end position="236"/>
    </location>
</feature>
<feature type="region of interest" description="Disordered" evidence="2">
    <location>
        <begin position="295"/>
        <end position="318"/>
    </location>
</feature>
<keyword evidence="1" id="KW-0862">Zinc</keyword>
<dbReference type="Gene3D" id="4.10.60.10">
    <property type="entry name" value="Zinc finger, CCHC-type"/>
    <property type="match status" value="1"/>
</dbReference>
<dbReference type="PROSITE" id="PS50158">
    <property type="entry name" value="ZF_CCHC"/>
    <property type="match status" value="1"/>
</dbReference>
<dbReference type="InterPro" id="IPR056648">
    <property type="entry name" value="DUF7746"/>
</dbReference>
<protein>
    <recommendedName>
        <fullName evidence="3">CCHC-type domain-containing protein</fullName>
    </recommendedName>
</protein>
<proteinExistence type="predicted"/>
<dbReference type="GO" id="GO:0008270">
    <property type="term" value="F:zinc ion binding"/>
    <property type="evidence" value="ECO:0007669"/>
    <property type="project" value="UniProtKB-KW"/>
</dbReference>
<feature type="domain" description="CCHC-type" evidence="3">
    <location>
        <begin position="247"/>
        <end position="262"/>
    </location>
</feature>
<keyword evidence="1" id="KW-0863">Zinc-finger</keyword>
<keyword evidence="5" id="KW-1185">Reference proteome</keyword>
<gene>
    <name evidence="4" type="ORF">H5410_041294</name>
</gene>
<accession>A0A9J5XU42</accession>
<feature type="compositionally biased region" description="Basic residues" evidence="2">
    <location>
        <begin position="206"/>
        <end position="217"/>
    </location>
</feature>
<evidence type="ECO:0000313" key="5">
    <source>
        <dbReference type="Proteomes" id="UP000824120"/>
    </source>
</evidence>
<dbReference type="Pfam" id="PF24925">
    <property type="entry name" value="DUF7746"/>
    <property type="match status" value="1"/>
</dbReference>
<dbReference type="PANTHER" id="PTHR33054">
    <property type="entry name" value="CCHC-TYPE DOMAIN-CONTAINING PROTEIN"/>
    <property type="match status" value="1"/>
</dbReference>
<dbReference type="OrthoDB" id="1735266at2759"/>
<feature type="compositionally biased region" description="Basic and acidic residues" evidence="2">
    <location>
        <begin position="855"/>
        <end position="870"/>
    </location>
</feature>